<keyword evidence="3" id="KW-1185">Reference proteome</keyword>
<dbReference type="InterPro" id="IPR052514">
    <property type="entry name" value="SAM-dependent_MTase"/>
</dbReference>
<organism evidence="2 3">
    <name type="scientific">Neoroseomonas eburnea</name>
    <dbReference type="NCBI Taxonomy" id="1346889"/>
    <lineage>
        <taxon>Bacteria</taxon>
        <taxon>Pseudomonadati</taxon>
        <taxon>Pseudomonadota</taxon>
        <taxon>Alphaproteobacteria</taxon>
        <taxon>Acetobacterales</taxon>
        <taxon>Acetobacteraceae</taxon>
        <taxon>Neoroseomonas</taxon>
    </lineage>
</organism>
<dbReference type="GO" id="GO:0008168">
    <property type="term" value="F:methyltransferase activity"/>
    <property type="evidence" value="ECO:0007669"/>
    <property type="project" value="UniProtKB-KW"/>
</dbReference>
<feature type="domain" description="Methyltransferase FkbM" evidence="1">
    <location>
        <begin position="21"/>
        <end position="180"/>
    </location>
</feature>
<dbReference type="EMBL" id="JAAEDL010000006">
    <property type="protein sequence ID" value="MBR0680538.1"/>
    <property type="molecule type" value="Genomic_DNA"/>
</dbReference>
<evidence type="ECO:0000313" key="3">
    <source>
        <dbReference type="Proteomes" id="UP001138709"/>
    </source>
</evidence>
<reference evidence="2" key="1">
    <citation type="submission" date="2020-01" db="EMBL/GenBank/DDBJ databases">
        <authorList>
            <person name="Rat A."/>
        </authorList>
    </citation>
    <scope>NUCLEOTIDE SEQUENCE</scope>
    <source>
        <strain evidence="2">LMG 31228</strain>
    </source>
</reference>
<proteinExistence type="predicted"/>
<dbReference type="RefSeq" id="WP_211846058.1">
    <property type="nucleotide sequence ID" value="NZ_JAAEDL010000006.1"/>
</dbReference>
<dbReference type="NCBIfam" id="TIGR01444">
    <property type="entry name" value="fkbM_fam"/>
    <property type="match status" value="1"/>
</dbReference>
<gene>
    <name evidence="2" type="ORF">GXW74_08570</name>
</gene>
<dbReference type="PANTHER" id="PTHR34203">
    <property type="entry name" value="METHYLTRANSFERASE, FKBM FAMILY PROTEIN"/>
    <property type="match status" value="1"/>
</dbReference>
<protein>
    <submittedName>
        <fullName evidence="2">FkbM family methyltransferase</fullName>
    </submittedName>
</protein>
<name>A0A9X9XA02_9PROT</name>
<keyword evidence="2" id="KW-0489">Methyltransferase</keyword>
<dbReference type="Proteomes" id="UP001138709">
    <property type="component" value="Unassembled WGS sequence"/>
</dbReference>
<comment type="caution">
    <text evidence="2">The sequence shown here is derived from an EMBL/GenBank/DDBJ whole genome shotgun (WGS) entry which is preliminary data.</text>
</comment>
<reference evidence="2" key="2">
    <citation type="journal article" date="2021" name="Syst. Appl. Microbiol.">
        <title>Roseomonas hellenica sp. nov., isolated from roots of wild-growing Alkanna tinctoria.</title>
        <authorList>
            <person name="Rat A."/>
            <person name="Naranjo H.D."/>
            <person name="Lebbe L."/>
            <person name="Cnockaert M."/>
            <person name="Krigas N."/>
            <person name="Grigoriadou K."/>
            <person name="Maloupa E."/>
            <person name="Willems A."/>
        </authorList>
    </citation>
    <scope>NUCLEOTIDE SEQUENCE</scope>
    <source>
        <strain evidence="2">LMG 31228</strain>
    </source>
</reference>
<evidence type="ECO:0000259" key="1">
    <source>
        <dbReference type="Pfam" id="PF05050"/>
    </source>
</evidence>
<dbReference type="AlphaFoldDB" id="A0A9X9XA02"/>
<dbReference type="InterPro" id="IPR029063">
    <property type="entry name" value="SAM-dependent_MTases_sf"/>
</dbReference>
<dbReference type="Gene3D" id="3.40.50.150">
    <property type="entry name" value="Vaccinia Virus protein VP39"/>
    <property type="match status" value="1"/>
</dbReference>
<evidence type="ECO:0000313" key="2">
    <source>
        <dbReference type="EMBL" id="MBR0680538.1"/>
    </source>
</evidence>
<keyword evidence="2" id="KW-0808">Transferase</keyword>
<dbReference type="SUPFAM" id="SSF53335">
    <property type="entry name" value="S-adenosyl-L-methionine-dependent methyltransferases"/>
    <property type="match status" value="1"/>
</dbReference>
<dbReference type="InterPro" id="IPR006342">
    <property type="entry name" value="FkbM_mtfrase"/>
</dbReference>
<accession>A0A9X9XA02</accession>
<sequence>MSIFQHIRAADQGFAPRCIFDIGANVGQTTRQIRAVWPEVQVHAFEPVSSTFARLQENLRDDRAVTLHRLAFGSRPGRARMLAMPGGVMNRIVDRPVGNAMVEEVEVVVGDAFCAAQGIDRIDILKVDTEGHDLEVLAGFRNMLAERRIAYVEVECGIAPDNRMHVPFGRLADFLFAFGYGLFNLYAGGRANLTARRRDRGIWYGNAVFVAEDWPEDAVGIDGAAAQPLPAVATSATAVGSHGTGP</sequence>
<dbReference type="Pfam" id="PF05050">
    <property type="entry name" value="Methyltransf_21"/>
    <property type="match status" value="1"/>
</dbReference>
<dbReference type="GO" id="GO:0032259">
    <property type="term" value="P:methylation"/>
    <property type="evidence" value="ECO:0007669"/>
    <property type="project" value="UniProtKB-KW"/>
</dbReference>
<dbReference type="PANTHER" id="PTHR34203:SF15">
    <property type="entry name" value="SLL1173 PROTEIN"/>
    <property type="match status" value="1"/>
</dbReference>